<organism evidence="1 2">
    <name type="scientific">Tubulinosema ratisbonensis</name>
    <dbReference type="NCBI Taxonomy" id="291195"/>
    <lineage>
        <taxon>Eukaryota</taxon>
        <taxon>Fungi</taxon>
        <taxon>Fungi incertae sedis</taxon>
        <taxon>Microsporidia</taxon>
        <taxon>Tubulinosematoidea</taxon>
        <taxon>Tubulinosematidae</taxon>
        <taxon>Tubulinosema</taxon>
    </lineage>
</organism>
<comment type="caution">
    <text evidence="1">The sequence shown here is derived from an EMBL/GenBank/DDBJ whole genome shotgun (WGS) entry which is preliminary data.</text>
</comment>
<accession>A0A437AIN9</accession>
<dbReference type="Proteomes" id="UP000282876">
    <property type="component" value="Unassembled WGS sequence"/>
</dbReference>
<evidence type="ECO:0000313" key="2">
    <source>
        <dbReference type="Proteomes" id="UP000282876"/>
    </source>
</evidence>
<proteinExistence type="predicted"/>
<reference evidence="1 2" key="1">
    <citation type="submission" date="2018-10" db="EMBL/GenBank/DDBJ databases">
        <title>Draft genome sequence of the microsporidian Tubulinosema ratisbonensis.</title>
        <authorList>
            <person name="Polonais V."/>
            <person name="Peyretaillade E."/>
            <person name="Niehus S."/>
            <person name="Wawrzyniak I."/>
            <person name="Franchet A."/>
            <person name="Gaspin C."/>
            <person name="Reichstadt M."/>
            <person name="Belser C."/>
            <person name="Labadie K."/>
            <person name="Delbac F."/>
            <person name="Ferrandon D."/>
        </authorList>
    </citation>
    <scope>NUCLEOTIDE SEQUENCE [LARGE SCALE GENOMIC DNA]</scope>
    <source>
        <strain evidence="1 2">Franzen</strain>
    </source>
</reference>
<keyword evidence="1" id="KW-0647">Proteasome</keyword>
<dbReference type="OrthoDB" id="2188627at2759"/>
<sequence>MDLVTELNQLFVDRKWCQLLTTLNQNSVPHTDTCLKFILTHLKELIDKVNLPSFMSIISLLTDISSHLSLVEQVIFLLNGIEYKSVEQEECAFIARLNYDILTYKTHSKVYEYFKIKIPDSAKERFYCLVYLYFDHVNDFNMSYKYLSLYLDTLSDKNDVFYKKKKEFLTNKLAEIALKAENVYSFDDILPKLSDSDLKSLVLAYNTGDINYVNNTNHSFPKEKVYLISLVKLCVYKKSITVKEISDFLQINYSDSLFLIFKALGKELIKGYYDGKTNQLYLFKSINKSMNDNDIKEMKIRFGEWRNKVIKQMNKN</sequence>
<keyword evidence="2" id="KW-1185">Reference proteome</keyword>
<dbReference type="VEuPathDB" id="MicrosporidiaDB:TUBRATIS_26310"/>
<name>A0A437AIN9_9MICR</name>
<evidence type="ECO:0000313" key="1">
    <source>
        <dbReference type="EMBL" id="RVD90939.1"/>
    </source>
</evidence>
<gene>
    <name evidence="1" type="ORF">TUBRATIS_26310</name>
</gene>
<dbReference type="EMBL" id="RCSS01000712">
    <property type="protein sequence ID" value="RVD90939.1"/>
    <property type="molecule type" value="Genomic_DNA"/>
</dbReference>
<protein>
    <submittedName>
        <fullName evidence="1">26S proteasome regulatory subunit RPN9 PSMD13</fullName>
    </submittedName>
</protein>
<dbReference type="STRING" id="291195.A0A437AIN9"/>
<dbReference type="AlphaFoldDB" id="A0A437AIN9"/>
<dbReference type="GO" id="GO:0000502">
    <property type="term" value="C:proteasome complex"/>
    <property type="evidence" value="ECO:0007669"/>
    <property type="project" value="UniProtKB-KW"/>
</dbReference>